<dbReference type="PROSITE" id="PS51725">
    <property type="entry name" value="ABM"/>
    <property type="match status" value="1"/>
</dbReference>
<dbReference type="PANTHER" id="PTHR33336">
    <property type="entry name" value="QUINOL MONOOXYGENASE YGIN-RELATED"/>
    <property type="match status" value="1"/>
</dbReference>
<evidence type="ECO:0000259" key="1">
    <source>
        <dbReference type="PROSITE" id="PS51725"/>
    </source>
</evidence>
<dbReference type="STRING" id="1454003.AW10_00451"/>
<reference evidence="2 3" key="1">
    <citation type="submission" date="2014-02" db="EMBL/GenBank/DDBJ databases">
        <title>Expanding our view of genomic diversity in Candidatus Accumulibacter clades.</title>
        <authorList>
            <person name="Skennerton C.T."/>
            <person name="Barr J.J."/>
            <person name="Slater F.R."/>
            <person name="Bond P.L."/>
            <person name="Tyson G.W."/>
        </authorList>
    </citation>
    <scope>NUCLEOTIDE SEQUENCE [LARGE SCALE GENOMIC DNA]</scope>
    <source>
        <strain evidence="3">BA-92</strain>
    </source>
</reference>
<name>A0A011Q0F5_9PROT</name>
<protein>
    <submittedName>
        <fullName evidence="2">Putative monooxygenase</fullName>
        <ecNumber evidence="2">1.-.-.-</ecNumber>
    </submittedName>
</protein>
<accession>A0A011Q0F5</accession>
<sequence length="96" mass="10613">MTIRIMARLTARAGSETALAALLRDLSFPSRDEGGCLGYEVFHNQDDTREFVTVEQWSDQAAADAHLATPHVTEAIRRASDLLAQPPLIHRFLPLA</sequence>
<feature type="domain" description="ABM" evidence="1">
    <location>
        <begin position="3"/>
        <end position="92"/>
    </location>
</feature>
<dbReference type="PATRIC" id="fig|1454003.3.peg.467"/>
<dbReference type="AlphaFoldDB" id="A0A011Q0F5"/>
<proteinExistence type="predicted"/>
<keyword evidence="2" id="KW-0560">Oxidoreductase</keyword>
<dbReference type="Proteomes" id="UP000021816">
    <property type="component" value="Unassembled WGS sequence"/>
</dbReference>
<keyword evidence="2" id="KW-0503">Monooxygenase</keyword>
<comment type="caution">
    <text evidence="2">The sequence shown here is derived from an EMBL/GenBank/DDBJ whole genome shotgun (WGS) entry which is preliminary data.</text>
</comment>
<dbReference type="PANTHER" id="PTHR33336:SF3">
    <property type="entry name" value="ABM DOMAIN-CONTAINING PROTEIN"/>
    <property type="match status" value="1"/>
</dbReference>
<dbReference type="Gene3D" id="3.30.70.100">
    <property type="match status" value="1"/>
</dbReference>
<dbReference type="SUPFAM" id="SSF54909">
    <property type="entry name" value="Dimeric alpha+beta barrel"/>
    <property type="match status" value="1"/>
</dbReference>
<organism evidence="2 3">
    <name type="scientific">Candidatus Accumulibacter appositus</name>
    <dbReference type="NCBI Taxonomy" id="1454003"/>
    <lineage>
        <taxon>Bacteria</taxon>
        <taxon>Pseudomonadati</taxon>
        <taxon>Pseudomonadota</taxon>
        <taxon>Betaproteobacteria</taxon>
        <taxon>Candidatus Accumulibacter</taxon>
    </lineage>
</organism>
<gene>
    <name evidence="2" type="ORF">AW10_00451</name>
</gene>
<evidence type="ECO:0000313" key="3">
    <source>
        <dbReference type="Proteomes" id="UP000021816"/>
    </source>
</evidence>
<dbReference type="EMBL" id="JEMX01000010">
    <property type="protein sequence ID" value="EXI82665.1"/>
    <property type="molecule type" value="Genomic_DNA"/>
</dbReference>
<dbReference type="GO" id="GO:0004497">
    <property type="term" value="F:monooxygenase activity"/>
    <property type="evidence" value="ECO:0007669"/>
    <property type="project" value="UniProtKB-KW"/>
</dbReference>
<dbReference type="InterPro" id="IPR007138">
    <property type="entry name" value="ABM_dom"/>
</dbReference>
<dbReference type="Pfam" id="PF03992">
    <property type="entry name" value="ABM"/>
    <property type="match status" value="1"/>
</dbReference>
<dbReference type="EC" id="1.-.-.-" evidence="2"/>
<dbReference type="InterPro" id="IPR011008">
    <property type="entry name" value="Dimeric_a/b-barrel"/>
</dbReference>
<evidence type="ECO:0000313" key="2">
    <source>
        <dbReference type="EMBL" id="EXI82665.1"/>
    </source>
</evidence>
<dbReference type="InterPro" id="IPR050744">
    <property type="entry name" value="AI-2_Isomerase_LsrG"/>
</dbReference>